<feature type="region of interest" description="Disordered" evidence="1">
    <location>
        <begin position="36"/>
        <end position="101"/>
    </location>
</feature>
<feature type="region of interest" description="Disordered" evidence="1">
    <location>
        <begin position="118"/>
        <end position="140"/>
    </location>
</feature>
<comment type="caution">
    <text evidence="2">The sequence shown here is derived from an EMBL/GenBank/DDBJ whole genome shotgun (WGS) entry which is preliminary data.</text>
</comment>
<reference evidence="2" key="1">
    <citation type="journal article" date="2019" name="Sci. Rep.">
        <title>Draft genome of Tanacetum cinerariifolium, the natural source of mosquito coil.</title>
        <authorList>
            <person name="Yamashiro T."/>
            <person name="Shiraishi A."/>
            <person name="Satake H."/>
            <person name="Nakayama K."/>
        </authorList>
    </citation>
    <scope>NUCLEOTIDE SEQUENCE</scope>
</reference>
<dbReference type="AlphaFoldDB" id="A0A699WGJ7"/>
<evidence type="ECO:0000256" key="1">
    <source>
        <dbReference type="SAM" id="MobiDB-lite"/>
    </source>
</evidence>
<feature type="compositionally biased region" description="Polar residues" evidence="1">
    <location>
        <begin position="71"/>
        <end position="83"/>
    </location>
</feature>
<evidence type="ECO:0000313" key="2">
    <source>
        <dbReference type="EMBL" id="GFD45430.1"/>
    </source>
</evidence>
<organism evidence="2">
    <name type="scientific">Tanacetum cinerariifolium</name>
    <name type="common">Dalmatian daisy</name>
    <name type="synonym">Chrysanthemum cinerariifolium</name>
    <dbReference type="NCBI Taxonomy" id="118510"/>
    <lineage>
        <taxon>Eukaryota</taxon>
        <taxon>Viridiplantae</taxon>
        <taxon>Streptophyta</taxon>
        <taxon>Embryophyta</taxon>
        <taxon>Tracheophyta</taxon>
        <taxon>Spermatophyta</taxon>
        <taxon>Magnoliopsida</taxon>
        <taxon>eudicotyledons</taxon>
        <taxon>Gunneridae</taxon>
        <taxon>Pentapetalae</taxon>
        <taxon>asterids</taxon>
        <taxon>campanulids</taxon>
        <taxon>Asterales</taxon>
        <taxon>Asteraceae</taxon>
        <taxon>Asteroideae</taxon>
        <taxon>Anthemideae</taxon>
        <taxon>Anthemidinae</taxon>
        <taxon>Tanacetum</taxon>
    </lineage>
</organism>
<feature type="non-terminal residue" evidence="2">
    <location>
        <position position="140"/>
    </location>
</feature>
<protein>
    <recommendedName>
        <fullName evidence="3">Integrase, catalytic region, zinc finger, CCHC-type, peptidase aspartic, catalytic</fullName>
    </recommendedName>
</protein>
<feature type="non-terminal residue" evidence="2">
    <location>
        <position position="1"/>
    </location>
</feature>
<accession>A0A699WGJ7</accession>
<proteinExistence type="predicted"/>
<gene>
    <name evidence="2" type="ORF">Tci_917399</name>
</gene>
<name>A0A699WGJ7_TANCI</name>
<dbReference type="EMBL" id="BKCJ011648169">
    <property type="protein sequence ID" value="GFD45430.1"/>
    <property type="molecule type" value="Genomic_DNA"/>
</dbReference>
<sequence>GLVPNIVPTTPSAPPTNKELEILFQPMFDEYLESPRAKRPVPPAQAIPAPVNSAGTPLSNTIDQDAPNPSILPSSSTLQSYSLHQGVAAEPNSMKERTDAPVDNPLFVNVFALESHSEATSSGDISSTDSPYVSQTLHHL</sequence>
<feature type="compositionally biased region" description="Polar residues" evidence="1">
    <location>
        <begin position="53"/>
        <end position="63"/>
    </location>
</feature>
<evidence type="ECO:0008006" key="3">
    <source>
        <dbReference type="Google" id="ProtNLM"/>
    </source>
</evidence>